<accession>A0A7S6WQ48</accession>
<dbReference type="EMBL" id="CP061839">
    <property type="protein sequence ID" value="QOW61289.1"/>
    <property type="molecule type" value="Genomic_DNA"/>
</dbReference>
<proteinExistence type="predicted"/>
<protein>
    <recommendedName>
        <fullName evidence="4">Lipoprotein</fullName>
    </recommendedName>
</protein>
<dbReference type="AlphaFoldDB" id="A0A7S6WQ48"/>
<evidence type="ECO:0000313" key="3">
    <source>
        <dbReference type="Proteomes" id="UP000593915"/>
    </source>
</evidence>
<feature type="chain" id="PRO_5032330312" description="Lipoprotein" evidence="1">
    <location>
        <begin position="32"/>
        <end position="235"/>
    </location>
</feature>
<feature type="signal peptide" evidence="1">
    <location>
        <begin position="1"/>
        <end position="31"/>
    </location>
</feature>
<organism evidence="2 3">
    <name type="scientific">Treponema pedis</name>
    <dbReference type="NCBI Taxonomy" id="409322"/>
    <lineage>
        <taxon>Bacteria</taxon>
        <taxon>Pseudomonadati</taxon>
        <taxon>Spirochaetota</taxon>
        <taxon>Spirochaetia</taxon>
        <taxon>Spirochaetales</taxon>
        <taxon>Treponemataceae</taxon>
        <taxon>Treponema</taxon>
    </lineage>
</organism>
<dbReference type="Proteomes" id="UP000593915">
    <property type="component" value="Chromosome"/>
</dbReference>
<evidence type="ECO:0000313" key="2">
    <source>
        <dbReference type="EMBL" id="QOW61289.1"/>
    </source>
</evidence>
<reference evidence="2 3" key="1">
    <citation type="submission" date="2020-09" db="EMBL/GenBank/DDBJ databases">
        <title>Characterization of Treponema spp. from bovine digital dermatitis in Korea.</title>
        <authorList>
            <person name="Espiritu H.M."/>
            <person name="Cho Y.I."/>
            <person name="Mamuad L."/>
        </authorList>
    </citation>
    <scope>NUCLEOTIDE SEQUENCE [LARGE SCALE GENOMIC DNA]</scope>
    <source>
        <strain evidence="2 3">KS1</strain>
    </source>
</reference>
<dbReference type="RefSeq" id="WP_194076755.1">
    <property type="nucleotide sequence ID" value="NZ_CP061839.1"/>
</dbReference>
<evidence type="ECO:0000256" key="1">
    <source>
        <dbReference type="SAM" id="SignalP"/>
    </source>
</evidence>
<sequence>MNDLTKTKTTKKNMVLIMLCNLILFGNYTYAQESEDIFPETMTIMIGKEEYTVFCELKAFFKNGWKISNKKLYMNPYRNEDWYEMRYTLSRKENGTKLIPWGTTIQTLEKNGSYIEVDLENRSEKLSKIEDCIVEGVRVYSKYIKEKVCLKNGICLQTLKMRNNFEWNEYPSSSDSESGKWIFSPTDYSDELGFFEYWFWRAIEQKKQSVTFYFDAEGLPMGLEIYNGVGGNKIE</sequence>
<gene>
    <name evidence="2" type="ORF">IFE08_02515</name>
</gene>
<name>A0A7S6WQ48_9SPIR</name>
<keyword evidence="1" id="KW-0732">Signal</keyword>
<evidence type="ECO:0008006" key="4">
    <source>
        <dbReference type="Google" id="ProtNLM"/>
    </source>
</evidence>